<reference evidence="2 3" key="1">
    <citation type="journal article" date="2014" name="PLoS Genet.">
        <title>Phylogenetically driven sequencing of extremely halophilic archaea reveals strategies for static and dynamic osmo-response.</title>
        <authorList>
            <person name="Becker E.A."/>
            <person name="Seitzer P.M."/>
            <person name="Tritt A."/>
            <person name="Larsen D."/>
            <person name="Krusor M."/>
            <person name="Yao A.I."/>
            <person name="Wu D."/>
            <person name="Madern D."/>
            <person name="Eisen J.A."/>
            <person name="Darling A.E."/>
            <person name="Facciotti M.T."/>
        </authorList>
    </citation>
    <scope>NUCLEOTIDE SEQUENCE [LARGE SCALE GENOMIC DNA]</scope>
    <source>
        <strain evidence="2 3">DSM 10524</strain>
    </source>
</reference>
<dbReference type="EMBL" id="AOIB01000037">
    <property type="protein sequence ID" value="ELY54298.1"/>
    <property type="molecule type" value="Genomic_DNA"/>
</dbReference>
<dbReference type="AlphaFoldDB" id="L9X126"/>
<evidence type="ECO:0000313" key="2">
    <source>
        <dbReference type="EMBL" id="ELY54298.1"/>
    </source>
</evidence>
<dbReference type="SUPFAM" id="SSF55785">
    <property type="entry name" value="PYP-like sensor domain (PAS domain)"/>
    <property type="match status" value="2"/>
</dbReference>
<dbReference type="InterPro" id="IPR013767">
    <property type="entry name" value="PAS_fold"/>
</dbReference>
<dbReference type="eggNOG" id="arCOG06796">
    <property type="taxonomic scope" value="Archaea"/>
</dbReference>
<dbReference type="InterPro" id="IPR035965">
    <property type="entry name" value="PAS-like_dom_sf"/>
</dbReference>
<dbReference type="NCBIfam" id="TIGR00229">
    <property type="entry name" value="sensory_box"/>
    <property type="match status" value="1"/>
</dbReference>
<dbReference type="CDD" id="cd00130">
    <property type="entry name" value="PAS"/>
    <property type="match status" value="2"/>
</dbReference>
<dbReference type="Pfam" id="PF00989">
    <property type="entry name" value="PAS"/>
    <property type="match status" value="1"/>
</dbReference>
<evidence type="ECO:0000313" key="3">
    <source>
        <dbReference type="Proteomes" id="UP000011688"/>
    </source>
</evidence>
<keyword evidence="3" id="KW-1185">Reference proteome</keyword>
<dbReference type="InterPro" id="IPR000014">
    <property type="entry name" value="PAS"/>
</dbReference>
<feature type="domain" description="PAS" evidence="1">
    <location>
        <begin position="135"/>
        <end position="205"/>
    </location>
</feature>
<organism evidence="2 3">
    <name type="scientific">Natronococcus amylolyticus DSM 10524</name>
    <dbReference type="NCBI Taxonomy" id="1227497"/>
    <lineage>
        <taxon>Archaea</taxon>
        <taxon>Methanobacteriati</taxon>
        <taxon>Methanobacteriota</taxon>
        <taxon>Stenosarchaea group</taxon>
        <taxon>Halobacteria</taxon>
        <taxon>Halobacteriales</taxon>
        <taxon>Natrialbaceae</taxon>
        <taxon>Natronococcus</taxon>
    </lineage>
</organism>
<dbReference type="Proteomes" id="UP000011688">
    <property type="component" value="Unassembled WGS sequence"/>
</dbReference>
<comment type="caution">
    <text evidence="2">The sequence shown here is derived from an EMBL/GenBank/DDBJ whole genome shotgun (WGS) entry which is preliminary data.</text>
</comment>
<evidence type="ECO:0000259" key="1">
    <source>
        <dbReference type="PROSITE" id="PS50112"/>
    </source>
</evidence>
<dbReference type="STRING" id="1227497.C491_19074"/>
<feature type="non-terminal residue" evidence="2">
    <location>
        <position position="336"/>
    </location>
</feature>
<gene>
    <name evidence="2" type="ORF">C491_19074</name>
</gene>
<dbReference type="PROSITE" id="PS50112">
    <property type="entry name" value="PAS"/>
    <property type="match status" value="1"/>
</dbReference>
<accession>L9X126</accession>
<proteinExistence type="predicted"/>
<dbReference type="eggNOG" id="arCOG02387">
    <property type="taxonomic scope" value="Archaea"/>
</dbReference>
<dbReference type="GO" id="GO:0006355">
    <property type="term" value="P:regulation of DNA-templated transcription"/>
    <property type="evidence" value="ECO:0007669"/>
    <property type="project" value="InterPro"/>
</dbReference>
<dbReference type="Gene3D" id="3.30.450.20">
    <property type="entry name" value="PAS domain"/>
    <property type="match status" value="2"/>
</dbReference>
<name>L9X126_9EURY</name>
<dbReference type="RefSeq" id="WP_005559155.1">
    <property type="nucleotide sequence ID" value="NZ_AOIB01000037.1"/>
</dbReference>
<protein>
    <submittedName>
        <fullName evidence="2">PAS/PAC sensor protein</fullName>
    </submittedName>
</protein>
<dbReference type="SMART" id="SM00091">
    <property type="entry name" value="PAS"/>
    <property type="match status" value="2"/>
</dbReference>
<sequence>MSRAGSTLEPLCRVLVVGASEPIVSVAETVTAGFDSVSLVRERTVSSAIARLGTVDVHCIVCEFEPNRDRPPLEQLRRETDSGDPVPIVAVTDAPVDALGAGAADVVDPADADRVVLARLERILESERSRQADGSNSRDRSILEGATAVVWVIEPNGEITYANPATDAELDVPPDELEGRMLTRAIHPDDRDDVREALAATLEGAFGASARVTARIGRPDRTWRSAELRTVNRVEDPRLEGVVATVRPTGNVEPSDRDASILDRITDPVFEIGDDWRLRYANAAATDLLEGDPSPGTPLDGLLPEALREPLLEAVRAVRTGERATTLELETSNRQG</sequence>